<comment type="caution">
    <text evidence="1">The sequence shown here is derived from an EMBL/GenBank/DDBJ whole genome shotgun (WGS) entry which is preliminary data.</text>
</comment>
<protein>
    <submittedName>
        <fullName evidence="1">Uncharacterized protein</fullName>
    </submittedName>
</protein>
<sequence>MNGTCSFKLENNYELSYESTVKGVLSRGKLEKLNGVTVKVLLLWLNIVEGKQLIPTGAVNNVGKCLATRSGKKSSLASCERLQLKTVILELKDTGGGANSVTLDMTDVAMIVITNIVDSVFSDFTAIVEGNSYALGRRIMVNPPTPAD</sequence>
<dbReference type="Proteomes" id="UP001187471">
    <property type="component" value="Unassembled WGS sequence"/>
</dbReference>
<dbReference type="InterPro" id="IPR036758">
    <property type="entry name" value="At5g01610-like"/>
</dbReference>
<dbReference type="EMBL" id="JAVXUO010000580">
    <property type="protein sequence ID" value="KAK2991077.1"/>
    <property type="molecule type" value="Genomic_DNA"/>
</dbReference>
<dbReference type="Gene3D" id="2.30.240.10">
    <property type="entry name" value="At5g01610-like"/>
    <property type="match status" value="1"/>
</dbReference>
<proteinExistence type="predicted"/>
<evidence type="ECO:0000313" key="1">
    <source>
        <dbReference type="EMBL" id="KAK2991077.1"/>
    </source>
</evidence>
<accession>A0AA88RRW0</accession>
<dbReference type="AlphaFoldDB" id="A0AA88RRW0"/>
<reference evidence="1" key="1">
    <citation type="submission" date="2022-12" db="EMBL/GenBank/DDBJ databases">
        <title>Draft genome assemblies for two species of Escallonia (Escalloniales).</title>
        <authorList>
            <person name="Chanderbali A."/>
            <person name="Dervinis C."/>
            <person name="Anghel I."/>
            <person name="Soltis D."/>
            <person name="Soltis P."/>
            <person name="Zapata F."/>
        </authorList>
    </citation>
    <scope>NUCLEOTIDE SEQUENCE</scope>
    <source>
        <strain evidence="1">UCBG92.1500</strain>
        <tissue evidence="1">Leaf</tissue>
    </source>
</reference>
<dbReference type="InterPro" id="IPR007493">
    <property type="entry name" value="DUF538"/>
</dbReference>
<evidence type="ECO:0000313" key="2">
    <source>
        <dbReference type="Proteomes" id="UP001187471"/>
    </source>
</evidence>
<dbReference type="SUPFAM" id="SSF141562">
    <property type="entry name" value="At5g01610-like"/>
    <property type="match status" value="1"/>
</dbReference>
<dbReference type="Pfam" id="PF04398">
    <property type="entry name" value="DUF538"/>
    <property type="match status" value="1"/>
</dbReference>
<keyword evidence="2" id="KW-1185">Reference proteome</keyword>
<organism evidence="1 2">
    <name type="scientific">Escallonia rubra</name>
    <dbReference type="NCBI Taxonomy" id="112253"/>
    <lineage>
        <taxon>Eukaryota</taxon>
        <taxon>Viridiplantae</taxon>
        <taxon>Streptophyta</taxon>
        <taxon>Embryophyta</taxon>
        <taxon>Tracheophyta</taxon>
        <taxon>Spermatophyta</taxon>
        <taxon>Magnoliopsida</taxon>
        <taxon>eudicotyledons</taxon>
        <taxon>Gunneridae</taxon>
        <taxon>Pentapetalae</taxon>
        <taxon>asterids</taxon>
        <taxon>campanulids</taxon>
        <taxon>Escalloniales</taxon>
        <taxon>Escalloniaceae</taxon>
        <taxon>Escallonia</taxon>
    </lineage>
</organism>
<name>A0AA88RRW0_9ASTE</name>
<gene>
    <name evidence="1" type="ORF">RJ640_010079</name>
</gene>